<accession>A0A3P7P9Z0</accession>
<sequence length="58" mass="6689">MSSDARNRIAKKSNELAQRAIDVYKDFLQSFNKPLDNSEPEFYEDSYLRSVLVSPSSM</sequence>
<dbReference type="OrthoDB" id="409897at2759"/>
<proteinExistence type="predicted"/>
<evidence type="ECO:0000313" key="2">
    <source>
        <dbReference type="Proteomes" id="UP000281553"/>
    </source>
</evidence>
<dbReference type="EMBL" id="UYRU01096142">
    <property type="protein sequence ID" value="VDN39641.1"/>
    <property type="molecule type" value="Genomic_DNA"/>
</dbReference>
<keyword evidence="2" id="KW-1185">Reference proteome</keyword>
<evidence type="ECO:0000313" key="1">
    <source>
        <dbReference type="EMBL" id="VDN39641.1"/>
    </source>
</evidence>
<dbReference type="Proteomes" id="UP000281553">
    <property type="component" value="Unassembled WGS sequence"/>
</dbReference>
<gene>
    <name evidence="1" type="ORF">DILT_LOCUS17962</name>
</gene>
<dbReference type="AlphaFoldDB" id="A0A3P7P9Z0"/>
<organism evidence="1 2">
    <name type="scientific">Dibothriocephalus latus</name>
    <name type="common">Fish tapeworm</name>
    <name type="synonym">Diphyllobothrium latum</name>
    <dbReference type="NCBI Taxonomy" id="60516"/>
    <lineage>
        <taxon>Eukaryota</taxon>
        <taxon>Metazoa</taxon>
        <taxon>Spiralia</taxon>
        <taxon>Lophotrochozoa</taxon>
        <taxon>Platyhelminthes</taxon>
        <taxon>Cestoda</taxon>
        <taxon>Eucestoda</taxon>
        <taxon>Diphyllobothriidea</taxon>
        <taxon>Diphyllobothriidae</taxon>
        <taxon>Dibothriocephalus</taxon>
    </lineage>
</organism>
<protein>
    <submittedName>
        <fullName evidence="1">Uncharacterized protein</fullName>
    </submittedName>
</protein>
<reference evidence="1 2" key="1">
    <citation type="submission" date="2018-11" db="EMBL/GenBank/DDBJ databases">
        <authorList>
            <consortium name="Pathogen Informatics"/>
        </authorList>
    </citation>
    <scope>NUCLEOTIDE SEQUENCE [LARGE SCALE GENOMIC DNA]</scope>
</reference>
<name>A0A3P7P9Z0_DIBLA</name>